<dbReference type="GO" id="GO:0008271">
    <property type="term" value="F:secondary active sulfate transmembrane transporter activity"/>
    <property type="evidence" value="ECO:0007669"/>
    <property type="project" value="InterPro"/>
</dbReference>
<dbReference type="InterPro" id="IPR018045">
    <property type="entry name" value="S04_transporter_CS"/>
</dbReference>
<sequence length="573" mass="58546">MKVPLLTSFEGYRADRIGRDLLAGLTVWAVLVPEALAYATIAGVSPVIGLYAAPAALLLYALFGSSRHLVVGPMAATAALSGAAVAGIAGDADAAALTAGLALLVGVLGILAGLARLGFLASFISEPVLKGFIVGLALTIIVGQLPKLFGVPKGDGDFFEKTWHLVTSLGGTNGWTLAVGAGSLALVLVLHRVSPRLPAPLVAVALGIVAVSVLDLDAKGVEIVGQIEGGLPPLGLPSIPGSDYVALLASAAGILLVAFAEGVGAAKNYAAERHYEIDPNRELLGVGTANIGAGLSSGMIVNGSLSKTAVNVSAGAVSQLSGIVVAALTVLTLLFLTGLFANLPEATLAAVVIAAVTKLVDFRTLRKYARLATPSLRRIYGVTAYADFLAAASAMAGVLVFDILPGLFLGVAVSVLLLLFRASRPHVAELGRTPDGSRWVDLQRRPDALTEPGIVVLRPEAGLIYANADNVAAAVRGHVRDDTRAVVLDTAAVPGIDITAVGMLDRLYAELEHRRIRLLFAGEIGQVRDLLSATGIASVVTGAHPTVDAAVAAAVAAARRNLDQPPDDDPTSA</sequence>
<dbReference type="PROSITE" id="PS50801">
    <property type="entry name" value="STAS"/>
    <property type="match status" value="1"/>
</dbReference>
<proteinExistence type="predicted"/>
<evidence type="ECO:0000256" key="3">
    <source>
        <dbReference type="ARBA" id="ARBA00022989"/>
    </source>
</evidence>
<dbReference type="CDD" id="cd07042">
    <property type="entry name" value="STAS_SulP_like_sulfate_transporter"/>
    <property type="match status" value="1"/>
</dbReference>
<keyword evidence="3 5" id="KW-1133">Transmembrane helix</keyword>
<feature type="transmembrane region" description="Helical" evidence="5">
    <location>
        <begin position="197"/>
        <end position="214"/>
    </location>
</feature>
<dbReference type="GO" id="GO:0016020">
    <property type="term" value="C:membrane"/>
    <property type="evidence" value="ECO:0007669"/>
    <property type="project" value="UniProtKB-SubCell"/>
</dbReference>
<feature type="transmembrane region" description="Helical" evidence="5">
    <location>
        <begin position="127"/>
        <end position="145"/>
    </location>
</feature>
<organism evidence="7 8">
    <name type="scientific">Rhodococcus ruber</name>
    <dbReference type="NCBI Taxonomy" id="1830"/>
    <lineage>
        <taxon>Bacteria</taxon>
        <taxon>Bacillati</taxon>
        <taxon>Actinomycetota</taxon>
        <taxon>Actinomycetes</taxon>
        <taxon>Mycobacteriales</taxon>
        <taxon>Nocardiaceae</taxon>
        <taxon>Rhodococcus</taxon>
    </lineage>
</organism>
<dbReference type="Pfam" id="PF00916">
    <property type="entry name" value="Sulfate_transp"/>
    <property type="match status" value="1"/>
</dbReference>
<comment type="subcellular location">
    <subcellularLocation>
        <location evidence="1">Membrane</location>
        <topology evidence="1">Multi-pass membrane protein</topology>
    </subcellularLocation>
</comment>
<keyword evidence="2 5" id="KW-0812">Transmembrane</keyword>
<keyword evidence="4 5" id="KW-0472">Membrane</keyword>
<dbReference type="Gene3D" id="3.30.750.24">
    <property type="entry name" value="STAS domain"/>
    <property type="match status" value="1"/>
</dbReference>
<feature type="transmembrane region" description="Helical" evidence="5">
    <location>
        <begin position="70"/>
        <end position="89"/>
    </location>
</feature>
<evidence type="ECO:0000256" key="5">
    <source>
        <dbReference type="SAM" id="Phobius"/>
    </source>
</evidence>
<feature type="transmembrane region" description="Helical" evidence="5">
    <location>
        <begin position="47"/>
        <end position="63"/>
    </location>
</feature>
<dbReference type="PROSITE" id="PS01130">
    <property type="entry name" value="SLC26A"/>
    <property type="match status" value="1"/>
</dbReference>
<feature type="domain" description="STAS" evidence="6">
    <location>
        <begin position="444"/>
        <end position="554"/>
    </location>
</feature>
<dbReference type="SUPFAM" id="SSF52091">
    <property type="entry name" value="SpoIIaa-like"/>
    <property type="match status" value="1"/>
</dbReference>
<evidence type="ECO:0000256" key="2">
    <source>
        <dbReference type="ARBA" id="ARBA00022692"/>
    </source>
</evidence>
<accession>A0A098BV16</accession>
<evidence type="ECO:0000256" key="4">
    <source>
        <dbReference type="ARBA" id="ARBA00023136"/>
    </source>
</evidence>
<dbReference type="AlphaFoldDB" id="A0A098BV16"/>
<evidence type="ECO:0000313" key="7">
    <source>
        <dbReference type="EMBL" id="CDZ92042.1"/>
    </source>
</evidence>
<dbReference type="OrthoDB" id="9769739at2"/>
<dbReference type="InterPro" id="IPR036513">
    <property type="entry name" value="STAS_dom_sf"/>
</dbReference>
<dbReference type="Pfam" id="PF01740">
    <property type="entry name" value="STAS"/>
    <property type="match status" value="1"/>
</dbReference>
<dbReference type="eggNOG" id="COG0659">
    <property type="taxonomic scope" value="Bacteria"/>
</dbReference>
<dbReference type="InterPro" id="IPR002645">
    <property type="entry name" value="STAS_dom"/>
</dbReference>
<dbReference type="NCBIfam" id="TIGR00815">
    <property type="entry name" value="sulP"/>
    <property type="match status" value="1"/>
</dbReference>
<dbReference type="Proteomes" id="UP000042997">
    <property type="component" value="Unassembled WGS sequence"/>
</dbReference>
<feature type="transmembrane region" description="Helical" evidence="5">
    <location>
        <begin position="403"/>
        <end position="422"/>
    </location>
</feature>
<feature type="transmembrane region" description="Helical" evidence="5">
    <location>
        <begin position="95"/>
        <end position="115"/>
    </location>
</feature>
<dbReference type="PANTHER" id="PTHR11814">
    <property type="entry name" value="SULFATE TRANSPORTER"/>
    <property type="match status" value="1"/>
</dbReference>
<feature type="transmembrane region" description="Helical" evidence="5">
    <location>
        <begin position="244"/>
        <end position="266"/>
    </location>
</feature>
<evidence type="ECO:0000313" key="8">
    <source>
        <dbReference type="Proteomes" id="UP000042997"/>
    </source>
</evidence>
<dbReference type="EMBL" id="CCSD01000107">
    <property type="protein sequence ID" value="CDZ92042.1"/>
    <property type="molecule type" value="Genomic_DNA"/>
</dbReference>
<evidence type="ECO:0000256" key="1">
    <source>
        <dbReference type="ARBA" id="ARBA00004141"/>
    </source>
</evidence>
<dbReference type="RefSeq" id="WP_040275189.1">
    <property type="nucleotide sequence ID" value="NZ_CP129899.1"/>
</dbReference>
<evidence type="ECO:0000259" key="6">
    <source>
        <dbReference type="PROSITE" id="PS50801"/>
    </source>
</evidence>
<protein>
    <submittedName>
        <fullName evidence="7">Sulfate transporter</fullName>
    </submittedName>
</protein>
<feature type="transmembrane region" description="Helical" evidence="5">
    <location>
        <begin position="21"/>
        <end position="41"/>
    </location>
</feature>
<feature type="transmembrane region" description="Helical" evidence="5">
    <location>
        <begin position="165"/>
        <end position="190"/>
    </location>
</feature>
<dbReference type="InterPro" id="IPR011547">
    <property type="entry name" value="SLC26A/SulP_dom"/>
</dbReference>
<gene>
    <name evidence="7" type="ORF">RHRU231_910081</name>
</gene>
<reference evidence="7 8" key="1">
    <citation type="journal article" date="2014" name="Genome Announc.">
        <title>Draft Genome Sequence of Propane- and Butane-Oxidizing Actinobacterium Rhodococcus ruber IEGM 231.</title>
        <authorList>
            <person name="Ivshina I.B."/>
            <person name="Kuyukina M.S."/>
            <person name="Krivoruchko A.V."/>
            <person name="Barbe V."/>
            <person name="Fischer C."/>
        </authorList>
    </citation>
    <scope>NUCLEOTIDE SEQUENCE [LARGE SCALE GENOMIC DNA]</scope>
</reference>
<dbReference type="InterPro" id="IPR001902">
    <property type="entry name" value="SLC26A/SulP_fam"/>
</dbReference>
<feature type="transmembrane region" description="Helical" evidence="5">
    <location>
        <begin position="320"/>
        <end position="340"/>
    </location>
</feature>
<name>A0A098BV16_9NOCA</name>